<gene>
    <name evidence="1" type="ORF">HSBAA_14340</name>
</gene>
<evidence type="ECO:0000313" key="1">
    <source>
        <dbReference type="EMBL" id="BBI60128.1"/>
    </source>
</evidence>
<dbReference type="Proteomes" id="UP000320231">
    <property type="component" value="Chromosome"/>
</dbReference>
<sequence length="78" mass="8332">MRQHWLINSLIGVALFVLASLVMTSMTITQAQAQTVSLPSLGGGSEEETAEVSGEEFQASLNDVITMLENEEAAHRAA</sequence>
<protein>
    <submittedName>
        <fullName evidence="1">Uncharacterized protein</fullName>
    </submittedName>
</protein>
<dbReference type="AlphaFoldDB" id="A0A455U798"/>
<proteinExistence type="predicted"/>
<name>A0A455U798_9GAMM</name>
<organism evidence="1 2">
    <name type="scientific">Vreelandella sulfidaeris</name>
    <dbReference type="NCBI Taxonomy" id="115553"/>
    <lineage>
        <taxon>Bacteria</taxon>
        <taxon>Pseudomonadati</taxon>
        <taxon>Pseudomonadota</taxon>
        <taxon>Gammaproteobacteria</taxon>
        <taxon>Oceanospirillales</taxon>
        <taxon>Halomonadaceae</taxon>
        <taxon>Vreelandella</taxon>
    </lineage>
</organism>
<reference evidence="1 2" key="1">
    <citation type="journal article" date="2019" name="Microbiol. Resour. Announc.">
        <title>Complete Genome Sequence of Halomonas sulfidaeris Strain Esulfide1 Isolated from a Metal Sulfide Rock at a Depth of 2,200 Meters, Obtained Using Nanopore Sequencing.</title>
        <authorList>
            <person name="Saito M."/>
            <person name="Nishigata A."/>
            <person name="Galipon J."/>
            <person name="Arakawa K."/>
        </authorList>
    </citation>
    <scope>NUCLEOTIDE SEQUENCE [LARGE SCALE GENOMIC DNA]</scope>
    <source>
        <strain evidence="1 2">ATCC BAA-803</strain>
    </source>
</reference>
<dbReference type="KEGG" id="hsr:HSBAA_14340"/>
<accession>A0A455U798</accession>
<evidence type="ECO:0000313" key="2">
    <source>
        <dbReference type="Proteomes" id="UP000320231"/>
    </source>
</evidence>
<dbReference type="EMBL" id="AP019514">
    <property type="protein sequence ID" value="BBI60128.1"/>
    <property type="molecule type" value="Genomic_DNA"/>
</dbReference>